<organism evidence="1">
    <name type="scientific">Candidatus Kentrum sp. LFY</name>
    <dbReference type="NCBI Taxonomy" id="2126342"/>
    <lineage>
        <taxon>Bacteria</taxon>
        <taxon>Pseudomonadati</taxon>
        <taxon>Pseudomonadota</taxon>
        <taxon>Gammaproteobacteria</taxon>
        <taxon>Candidatus Kentrum</taxon>
    </lineage>
</organism>
<name>A0A450WMQ2_9GAMM</name>
<gene>
    <name evidence="1" type="ORF">BECKLFY1418C_GA0070996_104127</name>
</gene>
<accession>A0A450WMQ2</accession>
<evidence type="ECO:0000313" key="1">
    <source>
        <dbReference type="EMBL" id="VFK18326.1"/>
    </source>
</evidence>
<reference evidence="1" key="1">
    <citation type="submission" date="2019-02" db="EMBL/GenBank/DDBJ databases">
        <authorList>
            <person name="Gruber-Vodicka R. H."/>
            <person name="Seah K. B. B."/>
        </authorList>
    </citation>
    <scope>NUCLEOTIDE SEQUENCE</scope>
    <source>
        <strain evidence="1">BECK_BY7</strain>
    </source>
</reference>
<dbReference type="EMBL" id="CAADFN010000041">
    <property type="protein sequence ID" value="VFK18326.1"/>
    <property type="molecule type" value="Genomic_DNA"/>
</dbReference>
<dbReference type="AlphaFoldDB" id="A0A450WMQ2"/>
<sequence>MHIELFAGYILLTFEFFECFRITQVAGVVDNGSSGKFVGNFLRILAFMSG</sequence>
<proteinExistence type="predicted"/>
<protein>
    <submittedName>
        <fullName evidence="1">Uncharacterized protein</fullName>
    </submittedName>
</protein>